<dbReference type="OrthoDB" id="132969at2157"/>
<feature type="domain" description="DUF8180" evidence="2">
    <location>
        <begin position="10"/>
        <end position="68"/>
    </location>
</feature>
<evidence type="ECO:0000259" key="2">
    <source>
        <dbReference type="Pfam" id="PF26551"/>
    </source>
</evidence>
<keyword evidence="4" id="KW-1185">Reference proteome</keyword>
<accession>A0A4E0PSM8</accession>
<evidence type="ECO:0000313" key="4">
    <source>
        <dbReference type="Proteomes" id="UP000297295"/>
    </source>
</evidence>
<dbReference type="EMBL" id="PGGK01000025">
    <property type="protein sequence ID" value="TGC06660.1"/>
    <property type="molecule type" value="Genomic_DNA"/>
</dbReference>
<dbReference type="AlphaFoldDB" id="A0A4E0PSM8"/>
<dbReference type="Pfam" id="PF26551">
    <property type="entry name" value="DUF8180"/>
    <property type="match status" value="1"/>
</dbReference>
<feature type="coiled-coil region" evidence="1">
    <location>
        <begin position="33"/>
        <end position="67"/>
    </location>
</feature>
<proteinExistence type="predicted"/>
<evidence type="ECO:0000256" key="1">
    <source>
        <dbReference type="SAM" id="Coils"/>
    </source>
</evidence>
<dbReference type="RefSeq" id="WP_135390675.1">
    <property type="nucleotide sequence ID" value="NZ_PGGK01000025.1"/>
</dbReference>
<gene>
    <name evidence="3" type="ORF">CUN85_12765</name>
</gene>
<protein>
    <recommendedName>
        <fullName evidence="2">DUF8180 domain-containing protein</fullName>
    </recommendedName>
</protein>
<name>A0A4E0PSM8_9EURY</name>
<comment type="caution">
    <text evidence="3">The sequence shown here is derived from an EMBL/GenBank/DDBJ whole genome shotgun (WGS) entry which is preliminary data.</text>
</comment>
<keyword evidence="1" id="KW-0175">Coiled coil</keyword>
<organism evidence="3 4">
    <name type="scientific">Methanolobus halotolerans</name>
    <dbReference type="NCBI Taxonomy" id="2052935"/>
    <lineage>
        <taxon>Archaea</taxon>
        <taxon>Methanobacteriati</taxon>
        <taxon>Methanobacteriota</taxon>
        <taxon>Stenosarchaea group</taxon>
        <taxon>Methanomicrobia</taxon>
        <taxon>Methanosarcinales</taxon>
        <taxon>Methanosarcinaceae</taxon>
        <taxon>Methanolobus</taxon>
    </lineage>
</organism>
<evidence type="ECO:0000313" key="3">
    <source>
        <dbReference type="EMBL" id="TGC06660.1"/>
    </source>
</evidence>
<reference evidence="3 4" key="1">
    <citation type="submission" date="2017-11" db="EMBL/GenBank/DDBJ databases">
        <title>Isolation and Characterization of Methanogenic Archaea from Saline Meromictic Lake at Siberia.</title>
        <authorList>
            <person name="Shen Y."/>
            <person name="Huang H.-H."/>
            <person name="Lai M.-C."/>
            <person name="Chen S.-C."/>
        </authorList>
    </citation>
    <scope>NUCLEOTIDE SEQUENCE [LARGE SCALE GENOMIC DNA]</scope>
    <source>
        <strain evidence="3 4">SY-01</strain>
    </source>
</reference>
<dbReference type="Proteomes" id="UP000297295">
    <property type="component" value="Unassembled WGS sequence"/>
</dbReference>
<dbReference type="InterPro" id="IPR058493">
    <property type="entry name" value="DUF8180"/>
</dbReference>
<sequence length="68" mass="8056">MTTDIDKEKLTHLLEHWIEHNQNHSKSFREWANRVTEAGHEELAEDIKAAEKKMDECSDVLKRARNKL</sequence>